<dbReference type="AlphaFoldDB" id="A0A8H2NNS3"/>
<evidence type="ECO:0000313" key="3">
    <source>
        <dbReference type="Proteomes" id="UP000325723"/>
    </source>
</evidence>
<feature type="coiled-coil region" evidence="1">
    <location>
        <begin position="97"/>
        <end position="145"/>
    </location>
</feature>
<keyword evidence="1" id="KW-0175">Coiled coil</keyword>
<organism evidence="2 3">
    <name type="scientific">Pseudomonas fluorescens</name>
    <dbReference type="NCBI Taxonomy" id="294"/>
    <lineage>
        <taxon>Bacteria</taxon>
        <taxon>Pseudomonadati</taxon>
        <taxon>Pseudomonadota</taxon>
        <taxon>Gammaproteobacteria</taxon>
        <taxon>Pseudomonadales</taxon>
        <taxon>Pseudomonadaceae</taxon>
        <taxon>Pseudomonas</taxon>
    </lineage>
</organism>
<dbReference type="EMBL" id="CABVIE010000001">
    <property type="protein sequence ID" value="VVO49032.1"/>
    <property type="molecule type" value="Genomic_DNA"/>
</dbReference>
<gene>
    <name evidence="2" type="ORF">PS900_00194</name>
</gene>
<reference evidence="2 3" key="1">
    <citation type="submission" date="2019-09" db="EMBL/GenBank/DDBJ databases">
        <authorList>
            <person name="Chandra G."/>
            <person name="Truman W A."/>
        </authorList>
    </citation>
    <scope>NUCLEOTIDE SEQUENCE [LARGE SCALE GENOMIC DNA]</scope>
    <source>
        <strain evidence="2">PS900</strain>
    </source>
</reference>
<evidence type="ECO:0000313" key="2">
    <source>
        <dbReference type="EMBL" id="VVO49032.1"/>
    </source>
</evidence>
<protein>
    <submittedName>
        <fullName evidence="2">Uncharacterized protein</fullName>
    </submittedName>
</protein>
<evidence type="ECO:0000256" key="1">
    <source>
        <dbReference type="SAM" id="Coils"/>
    </source>
</evidence>
<accession>A0A8H2NNS3</accession>
<sequence length="167" mass="18691">MRVWVYLLISLSAVASRSISLFCRVREAKWREAEIRSRGIAQTSRRRSAGTRSANHSLYSSRERSLVSKIKALRLYNPGIQGDFSLSYAPFEKARKIKMLEASLSQLEQLVSDLVQQNQNLTAELAQAKDENESLQLSLMEHEEKQGATAARIQALVERVSAGPVSA</sequence>
<name>A0A8H2NNS3_PSEFL</name>
<comment type="caution">
    <text evidence="2">The sequence shown here is derived from an EMBL/GenBank/DDBJ whole genome shotgun (WGS) entry which is preliminary data.</text>
</comment>
<dbReference type="Proteomes" id="UP000325723">
    <property type="component" value="Unassembled WGS sequence"/>
</dbReference>
<proteinExistence type="predicted"/>